<dbReference type="AlphaFoldDB" id="A0A6P3XBP3"/>
<protein>
    <submittedName>
        <fullName evidence="3">Uncharacterized protein LOC106745007 isoform X2</fullName>
    </submittedName>
</protein>
<dbReference type="GeneID" id="106745007"/>
<dbReference type="Gene3D" id="1.20.90.10">
    <property type="entry name" value="Phospholipase A2 domain"/>
    <property type="match status" value="1"/>
</dbReference>
<keyword evidence="2" id="KW-1185">Reference proteome</keyword>
<dbReference type="RefSeq" id="XP_014475692.1">
    <property type="nucleotide sequence ID" value="XM_014620206.1"/>
</dbReference>
<dbReference type="GO" id="GO:0050482">
    <property type="term" value="P:arachidonate secretion"/>
    <property type="evidence" value="ECO:0007669"/>
    <property type="project" value="InterPro"/>
</dbReference>
<name>A0A6P3XBP3_DINQU</name>
<dbReference type="GO" id="GO:0004623">
    <property type="term" value="F:phospholipase A2 activity"/>
    <property type="evidence" value="ECO:0007669"/>
    <property type="project" value="InterPro"/>
</dbReference>
<dbReference type="SUPFAM" id="SSF48619">
    <property type="entry name" value="Phospholipase A2, PLA2"/>
    <property type="match status" value="1"/>
</dbReference>
<dbReference type="GO" id="GO:0006644">
    <property type="term" value="P:phospholipid metabolic process"/>
    <property type="evidence" value="ECO:0007669"/>
    <property type="project" value="InterPro"/>
</dbReference>
<dbReference type="OrthoDB" id="5841574at2759"/>
<evidence type="ECO:0000256" key="1">
    <source>
        <dbReference type="SAM" id="SignalP"/>
    </source>
</evidence>
<evidence type="ECO:0000313" key="3">
    <source>
        <dbReference type="RefSeq" id="XP_014475692.1"/>
    </source>
</evidence>
<sequence>MCRQRSDIARGRDRSSSRRCVLYVLLLAGTLLSCDAGGNGTPDVYRILGGARTRHADYDYPHMNDIEDAGRQGDLYIGRSGDPWSASSASNYEKDILLSVPSSANDTKVLTVADGLKETSTHARFKRGVIHLYNMVVCATGCNPLAYKGYGCYCGFLGSGYVIDGAARCTIGVTTPRNARCSRSTSCRITGDVITVTNPFARLNTATGEDLDLALNACANAIGHWPSA</sequence>
<evidence type="ECO:0000313" key="2">
    <source>
        <dbReference type="Proteomes" id="UP000515204"/>
    </source>
</evidence>
<dbReference type="Proteomes" id="UP000515204">
    <property type="component" value="Unplaced"/>
</dbReference>
<gene>
    <name evidence="3" type="primary">LOC106745007</name>
</gene>
<organism evidence="2 3">
    <name type="scientific">Dinoponera quadriceps</name>
    <name type="common">South American ant</name>
    <dbReference type="NCBI Taxonomy" id="609295"/>
    <lineage>
        <taxon>Eukaryota</taxon>
        <taxon>Metazoa</taxon>
        <taxon>Ecdysozoa</taxon>
        <taxon>Arthropoda</taxon>
        <taxon>Hexapoda</taxon>
        <taxon>Insecta</taxon>
        <taxon>Pterygota</taxon>
        <taxon>Neoptera</taxon>
        <taxon>Endopterygota</taxon>
        <taxon>Hymenoptera</taxon>
        <taxon>Apocrita</taxon>
        <taxon>Aculeata</taxon>
        <taxon>Formicoidea</taxon>
        <taxon>Formicidae</taxon>
        <taxon>Ponerinae</taxon>
        <taxon>Ponerini</taxon>
        <taxon>Dinoponera</taxon>
    </lineage>
</organism>
<accession>A0A6P3XBP3</accession>
<dbReference type="PROSITE" id="PS51257">
    <property type="entry name" value="PROKAR_LIPOPROTEIN"/>
    <property type="match status" value="1"/>
</dbReference>
<keyword evidence="1" id="KW-0732">Signal</keyword>
<feature type="signal peptide" evidence="1">
    <location>
        <begin position="1"/>
        <end position="36"/>
    </location>
</feature>
<dbReference type="InterPro" id="IPR036444">
    <property type="entry name" value="PLipase_A2_dom_sf"/>
</dbReference>
<proteinExistence type="predicted"/>
<feature type="chain" id="PRO_5027740040" evidence="1">
    <location>
        <begin position="37"/>
        <end position="228"/>
    </location>
</feature>
<reference evidence="3" key="1">
    <citation type="submission" date="2025-08" db="UniProtKB">
        <authorList>
            <consortium name="RefSeq"/>
        </authorList>
    </citation>
    <scope>IDENTIFICATION</scope>
</reference>